<dbReference type="RefSeq" id="WP_014703635.1">
    <property type="nucleotide sequence ID" value="NC_017856.1"/>
</dbReference>
<keyword evidence="1" id="KW-0812">Transmembrane</keyword>
<keyword evidence="3" id="KW-1185">Reference proteome</keyword>
<evidence type="ECO:0000256" key="1">
    <source>
        <dbReference type="SAM" id="Phobius"/>
    </source>
</evidence>
<reference evidence="2 3" key="1">
    <citation type="journal article" date="2012" name="J. Bacteriol.">
        <title>Complete genome sequences of Methylophaga sp. strain JAM1 and Methylophaga sp. strain JAM7.</title>
        <authorList>
            <person name="Villeneuve C."/>
            <person name="Martineau C."/>
            <person name="Mauffrey F."/>
            <person name="Villemur R."/>
        </authorList>
    </citation>
    <scope>NUCLEOTIDE SEQUENCE [LARGE SCALE GENOMIC DNA]</scope>
    <source>
        <strain evidence="2 3">JAM7</strain>
    </source>
</reference>
<name>I1YH22_METFJ</name>
<dbReference type="EMBL" id="CP003380">
    <property type="protein sequence ID" value="AFJ02215.1"/>
    <property type="molecule type" value="Genomic_DNA"/>
</dbReference>
<organism evidence="2 3">
    <name type="scientific">Methylophaga frappieri (strain ATCC BAA-2434 / DSM 25690 / JAM7)</name>
    <dbReference type="NCBI Taxonomy" id="754477"/>
    <lineage>
        <taxon>Bacteria</taxon>
        <taxon>Pseudomonadati</taxon>
        <taxon>Pseudomonadota</taxon>
        <taxon>Gammaproteobacteria</taxon>
        <taxon>Thiotrichales</taxon>
        <taxon>Piscirickettsiaceae</taxon>
        <taxon>Methylophaga</taxon>
    </lineage>
</organism>
<dbReference type="AlphaFoldDB" id="I1YH22"/>
<keyword evidence="1" id="KW-0472">Membrane</keyword>
<evidence type="ECO:0000313" key="3">
    <source>
        <dbReference type="Proteomes" id="UP000009145"/>
    </source>
</evidence>
<feature type="transmembrane region" description="Helical" evidence="1">
    <location>
        <begin position="12"/>
        <end position="30"/>
    </location>
</feature>
<protein>
    <submittedName>
        <fullName evidence="2">Uncharacterized protein</fullName>
    </submittedName>
</protein>
<accession>I1YH22</accession>
<sequence length="58" mass="6590">MSALLIGLIRGLSLSILFFLTLLLIVQEWIQKGQAKRHRSKRTQSTAIQKLINARLTT</sequence>
<evidence type="ECO:0000313" key="2">
    <source>
        <dbReference type="EMBL" id="AFJ02215.1"/>
    </source>
</evidence>
<dbReference type="KEGG" id="mec:Q7C_1058"/>
<proteinExistence type="predicted"/>
<gene>
    <name evidence="2" type="ordered locus">Q7C_1058</name>
</gene>
<dbReference type="HOGENOM" id="CLU_2974253_0_0_6"/>
<dbReference type="Proteomes" id="UP000009145">
    <property type="component" value="Chromosome"/>
</dbReference>
<keyword evidence="1" id="KW-1133">Transmembrane helix</keyword>
<dbReference type="PATRIC" id="fig|754477.3.peg.1039"/>